<protein>
    <submittedName>
        <fullName evidence="1">Uncharacterized protein</fullName>
    </submittedName>
</protein>
<reference evidence="1" key="1">
    <citation type="journal article" date="2022" name="bioRxiv">
        <title>Sequencing and chromosome-scale assembly of the giantPleurodeles waltlgenome.</title>
        <authorList>
            <person name="Brown T."/>
            <person name="Elewa A."/>
            <person name="Iarovenko S."/>
            <person name="Subramanian E."/>
            <person name="Araus A.J."/>
            <person name="Petzold A."/>
            <person name="Susuki M."/>
            <person name="Suzuki K.-i.T."/>
            <person name="Hayashi T."/>
            <person name="Toyoda A."/>
            <person name="Oliveira C."/>
            <person name="Osipova E."/>
            <person name="Leigh N.D."/>
            <person name="Simon A."/>
            <person name="Yun M.H."/>
        </authorList>
    </citation>
    <scope>NUCLEOTIDE SEQUENCE</scope>
    <source>
        <strain evidence="1">20211129_DDA</strain>
        <tissue evidence="1">Liver</tissue>
    </source>
</reference>
<gene>
    <name evidence="1" type="ORF">NDU88_001164</name>
</gene>
<dbReference type="EMBL" id="JANPWB010000002">
    <property type="protein sequence ID" value="KAJ1205737.1"/>
    <property type="molecule type" value="Genomic_DNA"/>
</dbReference>
<dbReference type="AlphaFoldDB" id="A0AAV7VYM5"/>
<sequence length="78" mass="8715">MPKCRCEQGVRLAVKAVSAPVEIYSERRGSTELVPGEVESIDEVEGQRHASAHAGKSWVEFPVHPPYRCPLRMSEPKQ</sequence>
<evidence type="ECO:0000313" key="2">
    <source>
        <dbReference type="Proteomes" id="UP001066276"/>
    </source>
</evidence>
<proteinExistence type="predicted"/>
<accession>A0AAV7VYM5</accession>
<comment type="caution">
    <text evidence="1">The sequence shown here is derived from an EMBL/GenBank/DDBJ whole genome shotgun (WGS) entry which is preliminary data.</text>
</comment>
<dbReference type="Proteomes" id="UP001066276">
    <property type="component" value="Chromosome 1_2"/>
</dbReference>
<evidence type="ECO:0000313" key="1">
    <source>
        <dbReference type="EMBL" id="KAJ1205737.1"/>
    </source>
</evidence>
<keyword evidence="2" id="KW-1185">Reference proteome</keyword>
<name>A0AAV7VYM5_PLEWA</name>
<organism evidence="1 2">
    <name type="scientific">Pleurodeles waltl</name>
    <name type="common">Iberian ribbed newt</name>
    <dbReference type="NCBI Taxonomy" id="8319"/>
    <lineage>
        <taxon>Eukaryota</taxon>
        <taxon>Metazoa</taxon>
        <taxon>Chordata</taxon>
        <taxon>Craniata</taxon>
        <taxon>Vertebrata</taxon>
        <taxon>Euteleostomi</taxon>
        <taxon>Amphibia</taxon>
        <taxon>Batrachia</taxon>
        <taxon>Caudata</taxon>
        <taxon>Salamandroidea</taxon>
        <taxon>Salamandridae</taxon>
        <taxon>Pleurodelinae</taxon>
        <taxon>Pleurodeles</taxon>
    </lineage>
</organism>